<evidence type="ECO:0000313" key="2">
    <source>
        <dbReference type="EMBL" id="CDG83233.1"/>
    </source>
</evidence>
<reference evidence="2 3" key="1">
    <citation type="journal article" date="2015" name="Genome Announc.">
        <title>Genome Sequence of Mushroom Soft-Rot Pathogen Janthinobacterium agaricidamnosum.</title>
        <authorList>
            <person name="Graupner K."/>
            <person name="Lackner G."/>
            <person name="Hertweck C."/>
        </authorList>
    </citation>
    <scope>NUCLEOTIDE SEQUENCE [LARGE SCALE GENOMIC DNA]</scope>
    <source>
        <strain evidence="3">NBRC 102515 / DSM 9628</strain>
    </source>
</reference>
<dbReference type="PATRIC" id="fig|1349767.4.peg.4332"/>
<keyword evidence="3" id="KW-1185">Reference proteome</keyword>
<feature type="transmembrane region" description="Helical" evidence="1">
    <location>
        <begin position="35"/>
        <end position="53"/>
    </location>
</feature>
<protein>
    <submittedName>
        <fullName evidence="2">Putative membrane protein</fullName>
    </submittedName>
</protein>
<proteinExistence type="predicted"/>
<keyword evidence="1" id="KW-0472">Membrane</keyword>
<sequence length="58" mass="6238">MKSPLLSLWGWPVVLGLLTCIGLISALLGDDWWDALSALTLGVPVAIGAWYSLKGRSR</sequence>
<evidence type="ECO:0000256" key="1">
    <source>
        <dbReference type="SAM" id="Phobius"/>
    </source>
</evidence>
<dbReference type="AlphaFoldDB" id="W0V798"/>
<dbReference type="Proteomes" id="UP000027604">
    <property type="component" value="Chromosome I"/>
</dbReference>
<keyword evidence="1" id="KW-1133">Transmembrane helix</keyword>
<name>W0V798_9BURK</name>
<evidence type="ECO:0000313" key="3">
    <source>
        <dbReference type="Proteomes" id="UP000027604"/>
    </source>
</evidence>
<organism evidence="2 3">
    <name type="scientific">Janthinobacterium agaricidamnosum NBRC 102515 = DSM 9628</name>
    <dbReference type="NCBI Taxonomy" id="1349767"/>
    <lineage>
        <taxon>Bacteria</taxon>
        <taxon>Pseudomonadati</taxon>
        <taxon>Pseudomonadota</taxon>
        <taxon>Betaproteobacteria</taxon>
        <taxon>Burkholderiales</taxon>
        <taxon>Oxalobacteraceae</taxon>
        <taxon>Janthinobacterium</taxon>
    </lineage>
</organism>
<dbReference type="RefSeq" id="WP_038492532.1">
    <property type="nucleotide sequence ID" value="NZ_BCTH01000041.1"/>
</dbReference>
<dbReference type="EMBL" id="HG322949">
    <property type="protein sequence ID" value="CDG83233.1"/>
    <property type="molecule type" value="Genomic_DNA"/>
</dbReference>
<feature type="transmembrane region" description="Helical" evidence="1">
    <location>
        <begin position="7"/>
        <end position="29"/>
    </location>
</feature>
<dbReference type="HOGENOM" id="CLU_200178_2_0_4"/>
<dbReference type="STRING" id="1349767.GJA_2602"/>
<accession>W0V798</accession>
<dbReference type="KEGG" id="jag:GJA_2602"/>
<gene>
    <name evidence="2" type="ORF">GJA_2602</name>
</gene>
<keyword evidence="1" id="KW-0812">Transmembrane</keyword>